<organism evidence="3 4">
    <name type="scientific">Roseovarius ramblicola</name>
    <dbReference type="NCBI Taxonomy" id="2022336"/>
    <lineage>
        <taxon>Bacteria</taxon>
        <taxon>Pseudomonadati</taxon>
        <taxon>Pseudomonadota</taxon>
        <taxon>Alphaproteobacteria</taxon>
        <taxon>Rhodobacterales</taxon>
        <taxon>Roseobacteraceae</taxon>
        <taxon>Roseovarius</taxon>
    </lineage>
</organism>
<dbReference type="PANTHER" id="PTHR37951:SF1">
    <property type="entry name" value="TYPE VI SECRETION SYSTEM COMPONENT TSSA1"/>
    <property type="match status" value="1"/>
</dbReference>
<protein>
    <submittedName>
        <fullName evidence="3">ImpA family type VI secretion system protein</fullName>
    </submittedName>
</protein>
<name>A0ABV5I3P7_9RHOB</name>
<dbReference type="Proteomes" id="UP001589670">
    <property type="component" value="Unassembled WGS sequence"/>
</dbReference>
<comment type="caution">
    <text evidence="3">The sequence shown here is derived from an EMBL/GenBank/DDBJ whole genome shotgun (WGS) entry which is preliminary data.</text>
</comment>
<sequence length="440" mass="46768">MTPQDCLAPLSEEDSCGPDLYESFDSAFESYLLDAEARLPQSFFGSDGSPRVAPDTIDLGVEWENVAAILDRARDLRPLASYAQFCALARDPAAMAECLDLMAGLLEAFPDAVHPRITDDIIDRNNALELLASRATVIMPLEFTPLVRDRRLRDISLRGILLGRGERTPQADEQPGDAEAMIAALRAAENADAVAASHAALTRIKQAAARIEAVCLANESQPFRPNLEELHARLDELLGLLAEARPELDGGGAADDGADAQDAPPAEAAPAAGDDDAAAPGAAPAAAPGRVADMAQARAALEALESYFHTREPSSPSLILVRQARQLVGRPLIEALEILVPEMSARARIDFGRESGFLLGMDRMRALSEIGGGGGEEATADPADFAVANRKEAGALMSALESYYASFEPSSPIPVLLSRARGYLNQSFTAILSEFLPAPE</sequence>
<dbReference type="InterPro" id="IPR017740">
    <property type="entry name" value="TssA-like"/>
</dbReference>
<accession>A0ABV5I3P7</accession>
<dbReference type="EMBL" id="JBHMEC010000027">
    <property type="protein sequence ID" value="MFB9151302.1"/>
    <property type="molecule type" value="Genomic_DNA"/>
</dbReference>
<evidence type="ECO:0000259" key="2">
    <source>
        <dbReference type="Pfam" id="PF06812"/>
    </source>
</evidence>
<feature type="region of interest" description="Disordered" evidence="1">
    <location>
        <begin position="248"/>
        <end position="285"/>
    </location>
</feature>
<dbReference type="RefSeq" id="WP_377070894.1">
    <property type="nucleotide sequence ID" value="NZ_JBHMEC010000027.1"/>
</dbReference>
<dbReference type="PANTHER" id="PTHR37951">
    <property type="entry name" value="CYTOPLASMIC PROTEIN-RELATED"/>
    <property type="match status" value="1"/>
</dbReference>
<reference evidence="3 4" key="1">
    <citation type="submission" date="2024-09" db="EMBL/GenBank/DDBJ databases">
        <authorList>
            <person name="Sun Q."/>
            <person name="Mori K."/>
        </authorList>
    </citation>
    <scope>NUCLEOTIDE SEQUENCE [LARGE SCALE GENOMIC DNA]</scope>
    <source>
        <strain evidence="3 4">CECT 9424</strain>
    </source>
</reference>
<feature type="domain" description="ImpA N-terminal" evidence="2">
    <location>
        <begin position="7"/>
        <end position="132"/>
    </location>
</feature>
<proteinExistence type="predicted"/>
<feature type="compositionally biased region" description="Low complexity" evidence="1">
    <location>
        <begin position="260"/>
        <end position="285"/>
    </location>
</feature>
<evidence type="ECO:0000313" key="3">
    <source>
        <dbReference type="EMBL" id="MFB9151302.1"/>
    </source>
</evidence>
<dbReference type="InterPro" id="IPR010657">
    <property type="entry name" value="ImpA_N"/>
</dbReference>
<gene>
    <name evidence="3" type="ORF">ACFFU4_16240</name>
</gene>
<evidence type="ECO:0000256" key="1">
    <source>
        <dbReference type="SAM" id="MobiDB-lite"/>
    </source>
</evidence>
<keyword evidence="4" id="KW-1185">Reference proteome</keyword>
<dbReference type="Pfam" id="PF06812">
    <property type="entry name" value="ImpA_N"/>
    <property type="match status" value="1"/>
</dbReference>
<evidence type="ECO:0000313" key="4">
    <source>
        <dbReference type="Proteomes" id="UP001589670"/>
    </source>
</evidence>